<dbReference type="FunFam" id="1.10.10.10:FF:000322">
    <property type="entry name" value="Probable disease resistance protein At1g63360"/>
    <property type="match status" value="1"/>
</dbReference>
<dbReference type="InterPro" id="IPR036388">
    <property type="entry name" value="WH-like_DNA-bd_sf"/>
</dbReference>
<dbReference type="InterPro" id="IPR002182">
    <property type="entry name" value="NB-ARC"/>
</dbReference>
<feature type="domain" description="Disease resistance protein winged helix" evidence="4">
    <location>
        <begin position="134"/>
        <end position="206"/>
    </location>
</feature>
<evidence type="ECO:0000259" key="3">
    <source>
        <dbReference type="Pfam" id="PF00931"/>
    </source>
</evidence>
<keyword evidence="6" id="KW-1185">Reference proteome</keyword>
<dbReference type="Pfam" id="PF13855">
    <property type="entry name" value="LRR_8"/>
    <property type="match status" value="1"/>
</dbReference>
<proteinExistence type="predicted"/>
<dbReference type="OrthoDB" id="5279713at2759"/>
<dbReference type="AlphaFoldDB" id="A0A8J4QHU5"/>
<dbReference type="InterPro" id="IPR032675">
    <property type="entry name" value="LRR_dom_sf"/>
</dbReference>
<dbReference type="Pfam" id="PF23559">
    <property type="entry name" value="WHD_DRP"/>
    <property type="match status" value="1"/>
</dbReference>
<dbReference type="GO" id="GO:0043531">
    <property type="term" value="F:ADP binding"/>
    <property type="evidence" value="ECO:0007669"/>
    <property type="project" value="InterPro"/>
</dbReference>
<dbReference type="PANTHER" id="PTHR36766">
    <property type="entry name" value="PLANT BROAD-SPECTRUM MILDEW RESISTANCE PROTEIN RPW8"/>
    <property type="match status" value="1"/>
</dbReference>
<dbReference type="Proteomes" id="UP000737018">
    <property type="component" value="Unassembled WGS sequence"/>
</dbReference>
<evidence type="ECO:0000313" key="6">
    <source>
        <dbReference type="Proteomes" id="UP000737018"/>
    </source>
</evidence>
<keyword evidence="1" id="KW-0677">Repeat</keyword>
<dbReference type="GO" id="GO:0006952">
    <property type="term" value="P:defense response"/>
    <property type="evidence" value="ECO:0007669"/>
    <property type="project" value="UniProtKB-KW"/>
</dbReference>
<gene>
    <name evidence="5" type="ORF">CMV_026179</name>
</gene>
<dbReference type="EMBL" id="JRKL02007456">
    <property type="protein sequence ID" value="KAF3947724.1"/>
    <property type="molecule type" value="Genomic_DNA"/>
</dbReference>
<organism evidence="5 6">
    <name type="scientific">Castanea mollissima</name>
    <name type="common">Chinese chestnut</name>
    <dbReference type="NCBI Taxonomy" id="60419"/>
    <lineage>
        <taxon>Eukaryota</taxon>
        <taxon>Viridiplantae</taxon>
        <taxon>Streptophyta</taxon>
        <taxon>Embryophyta</taxon>
        <taxon>Tracheophyta</taxon>
        <taxon>Spermatophyta</taxon>
        <taxon>Magnoliopsida</taxon>
        <taxon>eudicotyledons</taxon>
        <taxon>Gunneridae</taxon>
        <taxon>Pentapetalae</taxon>
        <taxon>rosids</taxon>
        <taxon>fabids</taxon>
        <taxon>Fagales</taxon>
        <taxon>Fagaceae</taxon>
        <taxon>Castanea</taxon>
    </lineage>
</organism>
<sequence>MGGARGSKIVVTTRLIKVAAIMGTTPPHELKGLDPEKAWSLFTKMAFKGGKEPENQGIIDLGKEIVGKCIGVPLAIRTIGSLLYGKTSKIEWQSFLDNELSKIGQQENKISSTLKLSYDHLPSHLKQCFAYCRLFPKDYLINIVTLINLWAAQGFIVLESPRQRFVDIGRKYFMELLWRSFFQEVRNDEWGNIESCKMHDLMHDLATLVSGSESAILNLSGANDIEKVRHVSFNLDESFNRVDSSVQLAIPMLNGRKIHTVLASSVEGNLGNLTCDALISNFVYLRALDLSNLGLLVVPHSIGKLKHLRYLDLSGNDKIEILPNSITKMLNLQTLILQYCRFA</sequence>
<dbReference type="InterPro" id="IPR001611">
    <property type="entry name" value="Leu-rich_rpt"/>
</dbReference>
<dbReference type="Gene3D" id="1.10.8.430">
    <property type="entry name" value="Helical domain of apoptotic protease-activating factors"/>
    <property type="match status" value="1"/>
</dbReference>
<accession>A0A8J4QHU5</accession>
<dbReference type="PRINTS" id="PR00364">
    <property type="entry name" value="DISEASERSIST"/>
</dbReference>
<dbReference type="SUPFAM" id="SSF52540">
    <property type="entry name" value="P-loop containing nucleoside triphosphate hydrolases"/>
    <property type="match status" value="1"/>
</dbReference>
<dbReference type="InterPro" id="IPR042197">
    <property type="entry name" value="Apaf_helical"/>
</dbReference>
<protein>
    <recommendedName>
        <fullName evidence="7">NB-ARC domain-containing protein</fullName>
    </recommendedName>
</protein>
<dbReference type="SUPFAM" id="SSF52058">
    <property type="entry name" value="L domain-like"/>
    <property type="match status" value="1"/>
</dbReference>
<dbReference type="InterPro" id="IPR058922">
    <property type="entry name" value="WHD_DRP"/>
</dbReference>
<evidence type="ECO:0000259" key="4">
    <source>
        <dbReference type="Pfam" id="PF23559"/>
    </source>
</evidence>
<feature type="domain" description="NB-ARC" evidence="3">
    <location>
        <begin position="5"/>
        <end position="49"/>
    </location>
</feature>
<evidence type="ECO:0000256" key="2">
    <source>
        <dbReference type="ARBA" id="ARBA00022821"/>
    </source>
</evidence>
<dbReference type="PANTHER" id="PTHR36766:SF38">
    <property type="entry name" value="DISEASE RESISTANCE PROTEIN RGA3"/>
    <property type="match status" value="1"/>
</dbReference>
<dbReference type="Gene3D" id="1.10.10.10">
    <property type="entry name" value="Winged helix-like DNA-binding domain superfamily/Winged helix DNA-binding domain"/>
    <property type="match status" value="1"/>
</dbReference>
<evidence type="ECO:0008006" key="7">
    <source>
        <dbReference type="Google" id="ProtNLM"/>
    </source>
</evidence>
<reference evidence="5" key="1">
    <citation type="submission" date="2020-03" db="EMBL/GenBank/DDBJ databases">
        <title>Castanea mollissima Vanexum genome sequencing.</title>
        <authorList>
            <person name="Staton M."/>
        </authorList>
    </citation>
    <scope>NUCLEOTIDE SEQUENCE</scope>
    <source>
        <tissue evidence="5">Leaf</tissue>
    </source>
</reference>
<keyword evidence="2" id="KW-0611">Plant defense</keyword>
<dbReference type="Gene3D" id="3.80.10.10">
    <property type="entry name" value="Ribonuclease Inhibitor"/>
    <property type="match status" value="1"/>
</dbReference>
<dbReference type="Pfam" id="PF00931">
    <property type="entry name" value="NB-ARC"/>
    <property type="match status" value="1"/>
</dbReference>
<dbReference type="InterPro" id="IPR027417">
    <property type="entry name" value="P-loop_NTPase"/>
</dbReference>
<comment type="caution">
    <text evidence="5">The sequence shown here is derived from an EMBL/GenBank/DDBJ whole genome shotgun (WGS) entry which is preliminary data.</text>
</comment>
<evidence type="ECO:0000256" key="1">
    <source>
        <dbReference type="ARBA" id="ARBA00022737"/>
    </source>
</evidence>
<name>A0A8J4QHU5_9ROSI</name>
<evidence type="ECO:0000313" key="5">
    <source>
        <dbReference type="EMBL" id="KAF3947724.1"/>
    </source>
</evidence>